<reference evidence="1 2" key="1">
    <citation type="submission" date="2018-06" db="EMBL/GenBank/DDBJ databases">
        <title>Genomic Encyclopedia of Archaeal and Bacterial Type Strains, Phase II (KMG-II): from individual species to whole genera.</title>
        <authorList>
            <person name="Goeker M."/>
        </authorList>
    </citation>
    <scope>NUCLEOTIDE SEQUENCE [LARGE SCALE GENOMIC DNA]</scope>
    <source>
        <strain evidence="1 2">DSM 23446</strain>
    </source>
</reference>
<accession>A0A327P3D4</accession>
<comment type="caution">
    <text evidence="1">The sequence shown here is derived from an EMBL/GenBank/DDBJ whole genome shotgun (WGS) entry which is preliminary data.</text>
</comment>
<protein>
    <submittedName>
        <fullName evidence="1">Uncharacterized protein</fullName>
    </submittedName>
</protein>
<name>A0A327P3D4_9BACT</name>
<sequence>MEEKLKYLAKVKGIRFQFFILFGWTEDGTPETEDNLTLPDFGLNFQPD</sequence>
<dbReference type="Proteomes" id="UP000249610">
    <property type="component" value="Unassembled WGS sequence"/>
</dbReference>
<gene>
    <name evidence="1" type="ORF">LV83_03315</name>
</gene>
<evidence type="ECO:0000313" key="1">
    <source>
        <dbReference type="EMBL" id="RAI86758.1"/>
    </source>
</evidence>
<proteinExistence type="predicted"/>
<keyword evidence="2" id="KW-1185">Reference proteome</keyword>
<dbReference type="AlphaFoldDB" id="A0A327P3D4"/>
<dbReference type="EMBL" id="QLLK01000010">
    <property type="protein sequence ID" value="RAI86758.1"/>
    <property type="molecule type" value="Genomic_DNA"/>
</dbReference>
<evidence type="ECO:0000313" key="2">
    <source>
        <dbReference type="Proteomes" id="UP000249610"/>
    </source>
</evidence>
<organism evidence="1 2">
    <name type="scientific">Algoriphagus yeomjeoni</name>
    <dbReference type="NCBI Taxonomy" id="291403"/>
    <lineage>
        <taxon>Bacteria</taxon>
        <taxon>Pseudomonadati</taxon>
        <taxon>Bacteroidota</taxon>
        <taxon>Cytophagia</taxon>
        <taxon>Cytophagales</taxon>
        <taxon>Cyclobacteriaceae</taxon>
        <taxon>Algoriphagus</taxon>
    </lineage>
</organism>